<evidence type="ECO:0000256" key="4">
    <source>
        <dbReference type="ARBA" id="ARBA00017858"/>
    </source>
</evidence>
<dbReference type="EC" id="2.7.1.39" evidence="3 13"/>
<keyword evidence="5 13" id="KW-0028">Amino-acid biosynthesis</keyword>
<feature type="binding site" evidence="13">
    <location>
        <begin position="93"/>
        <end position="103"/>
    </location>
    <ligand>
        <name>ATP</name>
        <dbReference type="ChEBI" id="CHEBI:30616"/>
    </ligand>
</feature>
<evidence type="ECO:0000256" key="13">
    <source>
        <dbReference type="HAMAP-Rule" id="MF_00384"/>
    </source>
</evidence>
<dbReference type="PANTHER" id="PTHR20861">
    <property type="entry name" value="HOMOSERINE/4-DIPHOSPHOCYTIDYL-2-C-METHYL-D-ERYTHRITOL KINASE"/>
    <property type="match status" value="1"/>
</dbReference>
<dbReference type="UniPathway" id="UPA00050">
    <property type="reaction ID" value="UER00064"/>
</dbReference>
<dbReference type="GeneID" id="97496711"/>
<dbReference type="InterPro" id="IPR014721">
    <property type="entry name" value="Ribsml_uS5_D2-typ_fold_subgr"/>
</dbReference>
<dbReference type="SUPFAM" id="SSF55060">
    <property type="entry name" value="GHMP Kinase, C-terminal domain"/>
    <property type="match status" value="1"/>
</dbReference>
<dbReference type="GO" id="GO:0005737">
    <property type="term" value="C:cytoplasm"/>
    <property type="evidence" value="ECO:0007669"/>
    <property type="project" value="UniProtKB-SubCell"/>
</dbReference>
<evidence type="ECO:0000259" key="15">
    <source>
        <dbReference type="Pfam" id="PF08544"/>
    </source>
</evidence>
<dbReference type="PANTHER" id="PTHR20861:SF1">
    <property type="entry name" value="HOMOSERINE KINASE"/>
    <property type="match status" value="1"/>
</dbReference>
<evidence type="ECO:0000256" key="5">
    <source>
        <dbReference type="ARBA" id="ARBA00022605"/>
    </source>
</evidence>
<dbReference type="GO" id="GO:0005524">
    <property type="term" value="F:ATP binding"/>
    <property type="evidence" value="ECO:0007669"/>
    <property type="project" value="UniProtKB-UniRule"/>
</dbReference>
<dbReference type="EMBL" id="FTNI01000008">
    <property type="protein sequence ID" value="SIR35016.1"/>
    <property type="molecule type" value="Genomic_DNA"/>
</dbReference>
<dbReference type="InterPro" id="IPR020568">
    <property type="entry name" value="Ribosomal_Su5_D2-typ_SF"/>
</dbReference>
<feature type="domain" description="GHMP kinase N-terminal" evidence="14">
    <location>
        <begin position="64"/>
        <end position="150"/>
    </location>
</feature>
<dbReference type="InterPro" id="IPR006203">
    <property type="entry name" value="GHMP_knse_ATP-bd_CS"/>
</dbReference>
<keyword evidence="17" id="KW-1185">Reference proteome</keyword>
<name>A0A1N7A7M6_9ACTN</name>
<dbReference type="SUPFAM" id="SSF54211">
    <property type="entry name" value="Ribosomal protein S5 domain 2-like"/>
    <property type="match status" value="1"/>
</dbReference>
<comment type="catalytic activity">
    <reaction evidence="11 13">
        <text>L-homoserine + ATP = O-phospho-L-homoserine + ADP + H(+)</text>
        <dbReference type="Rhea" id="RHEA:13985"/>
        <dbReference type="ChEBI" id="CHEBI:15378"/>
        <dbReference type="ChEBI" id="CHEBI:30616"/>
        <dbReference type="ChEBI" id="CHEBI:57476"/>
        <dbReference type="ChEBI" id="CHEBI:57590"/>
        <dbReference type="ChEBI" id="CHEBI:456216"/>
        <dbReference type="EC" id="2.7.1.39"/>
    </reaction>
</comment>
<dbReference type="Gene3D" id="3.30.230.10">
    <property type="match status" value="1"/>
</dbReference>
<accession>A0A1N7A7M6</accession>
<dbReference type="InterPro" id="IPR000870">
    <property type="entry name" value="Homoserine_kinase"/>
</dbReference>
<dbReference type="InterPro" id="IPR036554">
    <property type="entry name" value="GHMP_kinase_C_sf"/>
</dbReference>
<evidence type="ECO:0000256" key="8">
    <source>
        <dbReference type="ARBA" id="ARBA00022741"/>
    </source>
</evidence>
<dbReference type="InterPro" id="IPR013750">
    <property type="entry name" value="GHMP_kinase_C_dom"/>
</dbReference>
<dbReference type="GO" id="GO:0009088">
    <property type="term" value="P:threonine biosynthetic process"/>
    <property type="evidence" value="ECO:0007669"/>
    <property type="project" value="UniProtKB-UniRule"/>
</dbReference>
<dbReference type="PROSITE" id="PS00627">
    <property type="entry name" value="GHMP_KINASES_ATP"/>
    <property type="match status" value="1"/>
</dbReference>
<keyword evidence="10 13" id="KW-0067">ATP-binding</keyword>
<comment type="pathway">
    <text evidence="1 13">Amino-acid biosynthesis; L-threonine biosynthesis; L-threonine from L-aspartate: step 4/5.</text>
</comment>
<dbReference type="Pfam" id="PF00288">
    <property type="entry name" value="GHMP_kinases_N"/>
    <property type="match status" value="1"/>
</dbReference>
<evidence type="ECO:0000256" key="3">
    <source>
        <dbReference type="ARBA" id="ARBA00012078"/>
    </source>
</evidence>
<evidence type="ECO:0000256" key="11">
    <source>
        <dbReference type="ARBA" id="ARBA00049375"/>
    </source>
</evidence>
<dbReference type="NCBIfam" id="TIGR00191">
    <property type="entry name" value="thrB"/>
    <property type="match status" value="1"/>
</dbReference>
<organism evidence="16 17">
    <name type="scientific">Microbispora rosea</name>
    <dbReference type="NCBI Taxonomy" id="58117"/>
    <lineage>
        <taxon>Bacteria</taxon>
        <taxon>Bacillati</taxon>
        <taxon>Actinomycetota</taxon>
        <taxon>Actinomycetes</taxon>
        <taxon>Streptosporangiales</taxon>
        <taxon>Streptosporangiaceae</taxon>
        <taxon>Microbispora</taxon>
    </lineage>
</organism>
<dbReference type="GO" id="GO:0004413">
    <property type="term" value="F:homoserine kinase activity"/>
    <property type="evidence" value="ECO:0007669"/>
    <property type="project" value="UniProtKB-UniRule"/>
</dbReference>
<evidence type="ECO:0000256" key="6">
    <source>
        <dbReference type="ARBA" id="ARBA00022679"/>
    </source>
</evidence>
<evidence type="ECO:0000313" key="17">
    <source>
        <dbReference type="Proteomes" id="UP000186096"/>
    </source>
</evidence>
<evidence type="ECO:0000259" key="14">
    <source>
        <dbReference type="Pfam" id="PF00288"/>
    </source>
</evidence>
<dbReference type="STRING" id="58117.SAMN05421833_10862"/>
<dbReference type="HAMAP" id="MF_00384">
    <property type="entry name" value="Homoser_kinase"/>
    <property type="match status" value="1"/>
</dbReference>
<keyword evidence="7 13" id="KW-0791">Threonine biosynthesis</keyword>
<evidence type="ECO:0000256" key="12">
    <source>
        <dbReference type="ARBA" id="ARBA00049954"/>
    </source>
</evidence>
<evidence type="ECO:0000256" key="2">
    <source>
        <dbReference type="ARBA" id="ARBA00007370"/>
    </source>
</evidence>
<dbReference type="RefSeq" id="WP_030510501.1">
    <property type="nucleotide sequence ID" value="NZ_FTNI01000008.1"/>
</dbReference>
<sequence>MTDSHGVVVRVPATSANLGPGFDSLGLALDLYDEVEAEISGSPGVRIAVEGQGAGELDEDEGHLIVRTMRATFDRMGFAQPDGVALRCRNRIPHARGLGSSSAAICAGILAARALARGRGAGDLPDAEVFALATELEGHPDNVAPCLAGGLTIAWTDQSGVASMVKLSPHEDVRPVVLIPDFRLSTEEARGLLPKDVPHSDAAANAGRAALLVAALTQRPEPDLLLAATEDRLHQRYREPAMPRTAELVRRLREAGVPAVVSGAGPTVLALTTRDTEDLIAPEVGNDWHIQPMNVDPLGAYVRFPETR</sequence>
<proteinExistence type="inferred from homology"/>
<dbReference type="InterPro" id="IPR006204">
    <property type="entry name" value="GHMP_kinase_N_dom"/>
</dbReference>
<evidence type="ECO:0000256" key="10">
    <source>
        <dbReference type="ARBA" id="ARBA00022840"/>
    </source>
</evidence>
<dbReference type="AlphaFoldDB" id="A0A1N7A7M6"/>
<comment type="similarity">
    <text evidence="2 13">Belongs to the GHMP kinase family. Homoserine kinase subfamily.</text>
</comment>
<dbReference type="Pfam" id="PF08544">
    <property type="entry name" value="GHMP_kinases_C"/>
    <property type="match status" value="1"/>
</dbReference>
<keyword evidence="8 13" id="KW-0547">Nucleotide-binding</keyword>
<comment type="subcellular location">
    <subcellularLocation>
        <location evidence="13">Cytoplasm</location>
    </subcellularLocation>
</comment>
<evidence type="ECO:0000256" key="1">
    <source>
        <dbReference type="ARBA" id="ARBA00005015"/>
    </source>
</evidence>
<dbReference type="PRINTS" id="PR00958">
    <property type="entry name" value="HOMSERKINASE"/>
</dbReference>
<dbReference type="OrthoDB" id="9769912at2"/>
<dbReference type="PIRSF" id="PIRSF000676">
    <property type="entry name" value="Homoser_kin"/>
    <property type="match status" value="1"/>
</dbReference>
<feature type="domain" description="GHMP kinase C-terminal" evidence="15">
    <location>
        <begin position="230"/>
        <end position="285"/>
    </location>
</feature>
<evidence type="ECO:0000313" key="16">
    <source>
        <dbReference type="EMBL" id="SIR35016.1"/>
    </source>
</evidence>
<dbReference type="Gene3D" id="3.30.70.890">
    <property type="entry name" value="GHMP kinase, C-terminal domain"/>
    <property type="match status" value="1"/>
</dbReference>
<reference evidence="17" key="1">
    <citation type="submission" date="2017-01" db="EMBL/GenBank/DDBJ databases">
        <authorList>
            <person name="Varghese N."/>
            <person name="Submissions S."/>
        </authorList>
    </citation>
    <scope>NUCLEOTIDE SEQUENCE [LARGE SCALE GENOMIC DNA]</scope>
    <source>
        <strain evidence="17">ATCC 12950</strain>
    </source>
</reference>
<dbReference type="Proteomes" id="UP000186096">
    <property type="component" value="Unassembled WGS sequence"/>
</dbReference>
<evidence type="ECO:0000256" key="9">
    <source>
        <dbReference type="ARBA" id="ARBA00022777"/>
    </source>
</evidence>
<protein>
    <recommendedName>
        <fullName evidence="4 13">Homoserine kinase</fullName>
        <shortName evidence="13">HK</shortName>
        <shortName evidence="13">HSK</shortName>
        <ecNumber evidence="3 13">2.7.1.39</ecNumber>
    </recommendedName>
</protein>
<keyword evidence="6 13" id="KW-0808">Transferase</keyword>
<keyword evidence="13" id="KW-0963">Cytoplasm</keyword>
<evidence type="ECO:0000256" key="7">
    <source>
        <dbReference type="ARBA" id="ARBA00022697"/>
    </source>
</evidence>
<comment type="function">
    <text evidence="12 13">Catalyzes the ATP-dependent phosphorylation of L-homoserine to L-homoserine phosphate.</text>
</comment>
<keyword evidence="9 13" id="KW-0418">Kinase</keyword>
<gene>
    <name evidence="13" type="primary">thrB</name>
    <name evidence="16" type="ORF">SAMN05421833_10862</name>
</gene>